<dbReference type="AlphaFoldDB" id="A0AAE1FKE0"/>
<gene>
    <name evidence="2" type="ORF">Pcinc_019846</name>
</gene>
<dbReference type="GO" id="GO:0006351">
    <property type="term" value="P:DNA-templated transcription"/>
    <property type="evidence" value="ECO:0007669"/>
    <property type="project" value="InterPro"/>
</dbReference>
<organism evidence="2 3">
    <name type="scientific">Petrolisthes cinctipes</name>
    <name type="common">Flat porcelain crab</name>
    <dbReference type="NCBI Taxonomy" id="88211"/>
    <lineage>
        <taxon>Eukaryota</taxon>
        <taxon>Metazoa</taxon>
        <taxon>Ecdysozoa</taxon>
        <taxon>Arthropoda</taxon>
        <taxon>Crustacea</taxon>
        <taxon>Multicrustacea</taxon>
        <taxon>Malacostraca</taxon>
        <taxon>Eumalacostraca</taxon>
        <taxon>Eucarida</taxon>
        <taxon>Decapoda</taxon>
        <taxon>Pleocyemata</taxon>
        <taxon>Anomura</taxon>
        <taxon>Galatheoidea</taxon>
        <taxon>Porcellanidae</taxon>
        <taxon>Petrolisthes</taxon>
    </lineage>
</organism>
<evidence type="ECO:0000259" key="1">
    <source>
        <dbReference type="PROSITE" id="PS51321"/>
    </source>
</evidence>
<evidence type="ECO:0000313" key="2">
    <source>
        <dbReference type="EMBL" id="KAK3875246.1"/>
    </source>
</evidence>
<dbReference type="InterPro" id="IPR003618">
    <property type="entry name" value="TFIIS_cen_dom"/>
</dbReference>
<evidence type="ECO:0000313" key="3">
    <source>
        <dbReference type="Proteomes" id="UP001286313"/>
    </source>
</evidence>
<dbReference type="EMBL" id="JAWQEG010001992">
    <property type="protein sequence ID" value="KAK3875246.1"/>
    <property type="molecule type" value="Genomic_DNA"/>
</dbReference>
<accession>A0AAE1FKE0</accession>
<proteinExistence type="predicted"/>
<protein>
    <recommendedName>
        <fullName evidence="1">TFIIS central domain-containing protein</fullName>
    </recommendedName>
</protein>
<keyword evidence="3" id="KW-1185">Reference proteome</keyword>
<dbReference type="PROSITE" id="PS51321">
    <property type="entry name" value="TFIIS_CENTRAL"/>
    <property type="match status" value="1"/>
</dbReference>
<name>A0AAE1FKE0_PETCI</name>
<sequence>MANMTSEEMASNEMKALQEKFTKVSIDDHQLAVVQDTKTDLLKCGKLPGSERLSVKFFYLMFTNELKFGYTNSSPQSLTGRE</sequence>
<feature type="domain" description="TFIIS central" evidence="1">
    <location>
        <begin position="1"/>
        <end position="37"/>
    </location>
</feature>
<reference evidence="2" key="1">
    <citation type="submission" date="2023-10" db="EMBL/GenBank/DDBJ databases">
        <title>Genome assemblies of two species of porcelain crab, Petrolisthes cinctipes and Petrolisthes manimaculis (Anomura: Porcellanidae).</title>
        <authorList>
            <person name="Angst P."/>
        </authorList>
    </citation>
    <scope>NUCLEOTIDE SEQUENCE</scope>
    <source>
        <strain evidence="2">PB745_01</strain>
        <tissue evidence="2">Gill</tissue>
    </source>
</reference>
<dbReference type="Proteomes" id="UP001286313">
    <property type="component" value="Unassembled WGS sequence"/>
</dbReference>
<comment type="caution">
    <text evidence="2">The sequence shown here is derived from an EMBL/GenBank/DDBJ whole genome shotgun (WGS) entry which is preliminary data.</text>
</comment>